<dbReference type="Proteomes" id="UP001518990">
    <property type="component" value="Unassembled WGS sequence"/>
</dbReference>
<name>A0ABS3KBB0_9PROT</name>
<protein>
    <submittedName>
        <fullName evidence="5">Imelysin family protein</fullName>
    </submittedName>
</protein>
<evidence type="ECO:0000256" key="3">
    <source>
        <dbReference type="SAM" id="SignalP"/>
    </source>
</evidence>
<dbReference type="CDD" id="cd14659">
    <property type="entry name" value="Imelysin-like_IPPA"/>
    <property type="match status" value="1"/>
</dbReference>
<feature type="signal peptide" evidence="3">
    <location>
        <begin position="1"/>
        <end position="20"/>
    </location>
</feature>
<organism evidence="5 6">
    <name type="scientific">Roseomonas marmotae</name>
    <dbReference type="NCBI Taxonomy" id="2768161"/>
    <lineage>
        <taxon>Bacteria</taxon>
        <taxon>Pseudomonadati</taxon>
        <taxon>Pseudomonadota</taxon>
        <taxon>Alphaproteobacteria</taxon>
        <taxon>Acetobacterales</taxon>
        <taxon>Roseomonadaceae</taxon>
        <taxon>Roseomonas</taxon>
    </lineage>
</organism>
<dbReference type="InterPro" id="IPR038352">
    <property type="entry name" value="Imelysin_sf"/>
</dbReference>
<evidence type="ECO:0000256" key="2">
    <source>
        <dbReference type="ARBA" id="ARBA00022729"/>
    </source>
</evidence>
<dbReference type="Gene3D" id="1.20.1420.20">
    <property type="entry name" value="M75 peptidase, HXXE motif"/>
    <property type="match status" value="1"/>
</dbReference>
<dbReference type="EMBL" id="JACTNF010000008">
    <property type="protein sequence ID" value="MBO1074759.1"/>
    <property type="molecule type" value="Genomic_DNA"/>
</dbReference>
<gene>
    <name evidence="5" type="ORF">IAI60_09070</name>
</gene>
<dbReference type="RefSeq" id="WP_207446529.1">
    <property type="nucleotide sequence ID" value="NZ_CP061091.1"/>
</dbReference>
<evidence type="ECO:0000313" key="6">
    <source>
        <dbReference type="Proteomes" id="UP001518990"/>
    </source>
</evidence>
<feature type="chain" id="PRO_5046777876" evidence="3">
    <location>
        <begin position="21"/>
        <end position="357"/>
    </location>
</feature>
<proteinExistence type="predicted"/>
<reference evidence="5 6" key="1">
    <citation type="submission" date="2020-09" db="EMBL/GenBank/DDBJ databases">
        <title>Roseomonas.</title>
        <authorList>
            <person name="Zhu W."/>
        </authorList>
    </citation>
    <scope>NUCLEOTIDE SEQUENCE [LARGE SCALE GENOMIC DNA]</scope>
    <source>
        <strain evidence="5 6">1311</strain>
    </source>
</reference>
<feature type="domain" description="Imelysin-like" evidence="4">
    <location>
        <begin position="40"/>
        <end position="334"/>
    </location>
</feature>
<accession>A0ABS3KBB0</accession>
<keyword evidence="2 3" id="KW-0732">Signal</keyword>
<sequence>MHRRLLLAASASLLAMPAMAAPDEAGYRALNRAVVEGAVLPGYRAFAAAATAFAATLAALAKAPADPAALQAARQGWMEAMLAWQGVRYLRFGPAELFSRHQRVQVWPDPRDAVGRDLSEAIARRDAALLDVRPESLSNVAVLGLPAAERLLFGDAAAARLAAGDAEAAYRAALLGAIGATQAAIGRDMLEGWTAGPNPYAAVMIEPRPPYNEPKDATMELLRALYGALDAVASRKLTEALTTGQPQRLEAWRSELSGRCLLATLAAARLMFRSGFAATLEKDGQGELAARISEGFDQVIATATALSMPIEQALGEPAGRAGLQSLQRQAVALRDLLAERLPPALGLPSPVTSLEAN</sequence>
<comment type="subcellular location">
    <subcellularLocation>
        <location evidence="1">Cell envelope</location>
    </subcellularLocation>
</comment>
<dbReference type="InterPro" id="IPR018976">
    <property type="entry name" value="Imelysin-like"/>
</dbReference>
<evidence type="ECO:0000313" key="5">
    <source>
        <dbReference type="EMBL" id="MBO1074759.1"/>
    </source>
</evidence>
<comment type="caution">
    <text evidence="5">The sequence shown here is derived from an EMBL/GenBank/DDBJ whole genome shotgun (WGS) entry which is preliminary data.</text>
</comment>
<dbReference type="InterPro" id="IPR034984">
    <property type="entry name" value="Imelysin-like_IPPA"/>
</dbReference>
<evidence type="ECO:0000256" key="1">
    <source>
        <dbReference type="ARBA" id="ARBA00004196"/>
    </source>
</evidence>
<keyword evidence="6" id="KW-1185">Reference proteome</keyword>
<evidence type="ECO:0000259" key="4">
    <source>
        <dbReference type="Pfam" id="PF09375"/>
    </source>
</evidence>
<dbReference type="Pfam" id="PF09375">
    <property type="entry name" value="Peptidase_M75"/>
    <property type="match status" value="1"/>
</dbReference>